<dbReference type="PROSITE" id="PS50003">
    <property type="entry name" value="PH_DOMAIN"/>
    <property type="match status" value="1"/>
</dbReference>
<dbReference type="SUPFAM" id="SSF50729">
    <property type="entry name" value="PH domain-like"/>
    <property type="match status" value="1"/>
</dbReference>
<dbReference type="Gene3D" id="1.10.8.270">
    <property type="entry name" value="putative rabgap domain of human tbc1 domain family member 14 like domains"/>
    <property type="match status" value="1"/>
</dbReference>
<feature type="region of interest" description="Disordered" evidence="2">
    <location>
        <begin position="216"/>
        <end position="281"/>
    </location>
</feature>
<keyword evidence="1" id="KW-0175">Coiled coil</keyword>
<dbReference type="InterPro" id="IPR000195">
    <property type="entry name" value="Rab-GAP-TBC_dom"/>
</dbReference>
<feature type="compositionally biased region" description="Low complexity" evidence="2">
    <location>
        <begin position="305"/>
        <end position="318"/>
    </location>
</feature>
<dbReference type="GO" id="GO:0031267">
    <property type="term" value="F:small GTPase binding"/>
    <property type="evidence" value="ECO:0007669"/>
    <property type="project" value="TreeGrafter"/>
</dbReference>
<dbReference type="EMBL" id="JAWZYT010000269">
    <property type="protein sequence ID" value="KAK4325619.1"/>
    <property type="molecule type" value="Genomic_DNA"/>
</dbReference>
<dbReference type="SMART" id="SM00233">
    <property type="entry name" value="PH"/>
    <property type="match status" value="1"/>
</dbReference>
<dbReference type="AlphaFoldDB" id="A0AAE1QFJ3"/>
<feature type="compositionally biased region" description="Basic and acidic residues" evidence="2">
    <location>
        <begin position="254"/>
        <end position="269"/>
    </location>
</feature>
<evidence type="ECO:0000256" key="1">
    <source>
        <dbReference type="SAM" id="Coils"/>
    </source>
</evidence>
<feature type="domain" description="PH" evidence="3">
    <location>
        <begin position="105"/>
        <end position="216"/>
    </location>
</feature>
<accession>A0AAE1QFJ3</accession>
<dbReference type="PANTHER" id="PTHR47219">
    <property type="entry name" value="RAB GTPASE-ACTIVATING PROTEIN 1-LIKE"/>
    <property type="match status" value="1"/>
</dbReference>
<feature type="region of interest" description="Disordered" evidence="2">
    <location>
        <begin position="1"/>
        <end position="98"/>
    </location>
</feature>
<protein>
    <recommendedName>
        <fullName evidence="7">TBC1 domain family member 2B</fullName>
    </recommendedName>
</protein>
<dbReference type="PROSITE" id="PS50086">
    <property type="entry name" value="TBC_RABGAP"/>
    <property type="match status" value="1"/>
</dbReference>
<dbReference type="Gene3D" id="1.10.472.80">
    <property type="entry name" value="Ypt/Rab-GAP domain of gyp1p, domain 3"/>
    <property type="match status" value="1"/>
</dbReference>
<name>A0AAE1QFJ3_9EUCA</name>
<keyword evidence="6" id="KW-1185">Reference proteome</keyword>
<dbReference type="InterPro" id="IPR001849">
    <property type="entry name" value="PH_domain"/>
</dbReference>
<evidence type="ECO:0000259" key="3">
    <source>
        <dbReference type="PROSITE" id="PS50003"/>
    </source>
</evidence>
<dbReference type="PANTHER" id="PTHR47219:SF20">
    <property type="entry name" value="TBC1 DOMAIN FAMILY MEMBER 2B"/>
    <property type="match status" value="1"/>
</dbReference>
<gene>
    <name evidence="5" type="ORF">Pmani_003826</name>
</gene>
<dbReference type="FunFam" id="1.10.8.270:FF:000014">
    <property type="entry name" value="Putative TBC1 domain family member 2B"/>
    <property type="match status" value="1"/>
</dbReference>
<evidence type="ECO:0000256" key="2">
    <source>
        <dbReference type="SAM" id="MobiDB-lite"/>
    </source>
</evidence>
<feature type="coiled-coil region" evidence="1">
    <location>
        <begin position="434"/>
        <end position="468"/>
    </location>
</feature>
<dbReference type="InterPro" id="IPR011993">
    <property type="entry name" value="PH-like_dom_sf"/>
</dbReference>
<dbReference type="Pfam" id="PF00169">
    <property type="entry name" value="PH"/>
    <property type="match status" value="1"/>
</dbReference>
<evidence type="ECO:0008006" key="7">
    <source>
        <dbReference type="Google" id="ProtNLM"/>
    </source>
</evidence>
<dbReference type="Pfam" id="PF00566">
    <property type="entry name" value="RabGAP-TBC"/>
    <property type="match status" value="1"/>
</dbReference>
<dbReference type="SMART" id="SM00164">
    <property type="entry name" value="TBC"/>
    <property type="match status" value="1"/>
</dbReference>
<feature type="domain" description="Rab-GAP TBC" evidence="4">
    <location>
        <begin position="703"/>
        <end position="899"/>
    </location>
</feature>
<evidence type="ECO:0000259" key="4">
    <source>
        <dbReference type="PROSITE" id="PS50086"/>
    </source>
</evidence>
<dbReference type="SUPFAM" id="SSF47923">
    <property type="entry name" value="Ypt/Rab-GAP domain of gyp1p"/>
    <property type="match status" value="2"/>
</dbReference>
<feature type="compositionally biased region" description="Low complexity" evidence="2">
    <location>
        <begin position="221"/>
        <end position="233"/>
    </location>
</feature>
<dbReference type="Gene3D" id="2.30.29.30">
    <property type="entry name" value="Pleckstrin-homology domain (PH domain)/Phosphotyrosine-binding domain (PTB)"/>
    <property type="match status" value="1"/>
</dbReference>
<dbReference type="InterPro" id="IPR035969">
    <property type="entry name" value="Rab-GAP_TBC_sf"/>
</dbReference>
<feature type="region of interest" description="Disordered" evidence="2">
    <location>
        <begin position="305"/>
        <end position="337"/>
    </location>
</feature>
<proteinExistence type="predicted"/>
<dbReference type="GO" id="GO:0005096">
    <property type="term" value="F:GTPase activator activity"/>
    <property type="evidence" value="ECO:0007669"/>
    <property type="project" value="TreeGrafter"/>
</dbReference>
<dbReference type="InterPro" id="IPR050302">
    <property type="entry name" value="Rab_GAP_TBC_domain"/>
</dbReference>
<evidence type="ECO:0000313" key="5">
    <source>
        <dbReference type="EMBL" id="KAK4325619.1"/>
    </source>
</evidence>
<feature type="compositionally biased region" description="Basic and acidic residues" evidence="2">
    <location>
        <begin position="69"/>
        <end position="98"/>
    </location>
</feature>
<sequence>MFYQPLIPSSTLKPEEEEEKEKIKKEEEIKEEDEKKEDEIMIIQRRPRANSDSVAKKKTNITARPKTWTTKDHHDSTSSSLEKIEETTSESDAKRKYNNDSPLTEYRLAGYMYKISLTSTNKRHVPSLISMGLGSSPKKRWFVFSDSVCKLYYYKQKNDSEPLGMVDISLATFFFDPENTNEGQFTIRYGTSEMVLDAMSTQNRLHWLQELQTARREFSQRRTTSKSSASRTTSTERPKSGLLQDVSIPVPVPDPHHDLVMPAPRHTDQAKNTLPPRPPQSLLDARLALSNLLPGTQRKMFKNISSSESLRSPTSPQSARHSPLGSPAEDITLGSIGRKLRSSLRGKRSTSLEGKEGFEIPNTHCKVTCKRCEELRSELVRAKEDLTGTQDEYQASREVIDVLQKELSATHEEKATLISLDRSDLTDNHVLEILRAKDRQIVNLEHDNQELTNELACLREEVAKAHSHNNHLSDKLSMLYSLIEAKDDAIVTLTHQVDDCKSGNDGGTHTSLPTFTTTDYTTKATQTLPSEDEALKDALEAYRCQNIFLNKEILELNLLRKHASEREERLITESSDWEAKFYQIQSKYLLLLNELHSPRATQDDRSIVTRLLQDVVEAHGPPDLRGIQNKGREYNEYGFCVTAPEDSTLSSKAEYIQKQSQALAHQAQQSGSSWESKWESFLAGTSAKELPHCTDLKYLIRGGIPYQYKGKVWRLLIDAQVAPLKAAVPSNYYQDLLARWTTSSTLDPAAKQIELDLLRTLPNNRHYEDFHSDGIAKLRRVLLAFSRHNLSVGYCQGLNRLAAIALLFLNEEDAFWCLVYIVEYLMPPDYYSKNLLGSQVDQRVLKDLVCEKLPRLHAHLDQHGLDISLFTFNWFLCVYIDVIPPITYLTIWDSFLYEGSKVLFRYALAIFKVCEERILEKCDYMEIFNYLRSIPEPVTNIAQLEEVMHKVTSWALSQYCN</sequence>
<dbReference type="Proteomes" id="UP001292094">
    <property type="component" value="Unassembled WGS sequence"/>
</dbReference>
<comment type="caution">
    <text evidence="5">The sequence shown here is derived from an EMBL/GenBank/DDBJ whole genome shotgun (WGS) entry which is preliminary data.</text>
</comment>
<reference evidence="5" key="1">
    <citation type="submission" date="2023-11" db="EMBL/GenBank/DDBJ databases">
        <title>Genome assemblies of two species of porcelain crab, Petrolisthes cinctipes and Petrolisthes manimaculis (Anomura: Porcellanidae).</title>
        <authorList>
            <person name="Angst P."/>
        </authorList>
    </citation>
    <scope>NUCLEOTIDE SEQUENCE</scope>
    <source>
        <strain evidence="5">PB745_02</strain>
        <tissue evidence="5">Gill</tissue>
    </source>
</reference>
<evidence type="ECO:0000313" key="6">
    <source>
        <dbReference type="Proteomes" id="UP001292094"/>
    </source>
</evidence>
<organism evidence="5 6">
    <name type="scientific">Petrolisthes manimaculis</name>
    <dbReference type="NCBI Taxonomy" id="1843537"/>
    <lineage>
        <taxon>Eukaryota</taxon>
        <taxon>Metazoa</taxon>
        <taxon>Ecdysozoa</taxon>
        <taxon>Arthropoda</taxon>
        <taxon>Crustacea</taxon>
        <taxon>Multicrustacea</taxon>
        <taxon>Malacostraca</taxon>
        <taxon>Eumalacostraca</taxon>
        <taxon>Eucarida</taxon>
        <taxon>Decapoda</taxon>
        <taxon>Pleocyemata</taxon>
        <taxon>Anomura</taxon>
        <taxon>Galatheoidea</taxon>
        <taxon>Porcellanidae</taxon>
        <taxon>Petrolisthes</taxon>
    </lineage>
</organism>